<reference evidence="1 2" key="1">
    <citation type="submission" date="2023-07" db="EMBL/GenBank/DDBJ databases">
        <title>Sequencing the genomes of 1000 actinobacteria strains.</title>
        <authorList>
            <person name="Klenk H.-P."/>
        </authorList>
    </citation>
    <scope>NUCLEOTIDE SEQUENCE [LARGE SCALE GENOMIC DNA]</scope>
    <source>
        <strain evidence="1 2">DSM 40229</strain>
    </source>
</reference>
<keyword evidence="2" id="KW-1185">Reference proteome</keyword>
<evidence type="ECO:0008006" key="3">
    <source>
        <dbReference type="Google" id="ProtNLM"/>
    </source>
</evidence>
<dbReference type="EMBL" id="JAURUD010000001">
    <property type="protein sequence ID" value="MDP9683425.1"/>
    <property type="molecule type" value="Genomic_DNA"/>
</dbReference>
<evidence type="ECO:0000313" key="2">
    <source>
        <dbReference type="Proteomes" id="UP001231675"/>
    </source>
</evidence>
<sequence length="39" mass="4249">MEVIIAALITAVSTIAAACITRHRPEPERGRRTSDSQRA</sequence>
<name>A0ABT9LIA1_STRGD</name>
<comment type="caution">
    <text evidence="1">The sequence shown here is derived from an EMBL/GenBank/DDBJ whole genome shotgun (WGS) entry which is preliminary data.</text>
</comment>
<protein>
    <recommendedName>
        <fullName evidence="3">Type II toxin-antitoxin system PemK/MazF family toxin</fullName>
    </recommendedName>
</protein>
<dbReference type="Proteomes" id="UP001231675">
    <property type="component" value="Unassembled WGS sequence"/>
</dbReference>
<accession>A0ABT9LIA1</accession>
<gene>
    <name evidence="1" type="ORF">J2S47_003927</name>
</gene>
<organism evidence="1 2">
    <name type="scientific">Streptomyces griseoviridis</name>
    <dbReference type="NCBI Taxonomy" id="45398"/>
    <lineage>
        <taxon>Bacteria</taxon>
        <taxon>Bacillati</taxon>
        <taxon>Actinomycetota</taxon>
        <taxon>Actinomycetes</taxon>
        <taxon>Kitasatosporales</taxon>
        <taxon>Streptomycetaceae</taxon>
        <taxon>Streptomyces</taxon>
    </lineage>
</organism>
<proteinExistence type="predicted"/>
<evidence type="ECO:0000313" key="1">
    <source>
        <dbReference type="EMBL" id="MDP9683425.1"/>
    </source>
</evidence>